<dbReference type="AlphaFoldDB" id="A0A5C5G0S1"/>
<dbReference type="Pfam" id="PF08170">
    <property type="entry name" value="POPLD"/>
    <property type="match status" value="1"/>
</dbReference>
<name>A0A5C5G0S1_9BASI</name>
<dbReference type="GO" id="GO:0001682">
    <property type="term" value="P:tRNA 5'-leader removal"/>
    <property type="evidence" value="ECO:0007669"/>
    <property type="project" value="InterPro"/>
</dbReference>
<dbReference type="PANTHER" id="PTHR22731">
    <property type="entry name" value="RIBONUCLEASES P/MRP PROTEIN SUBUNIT POP1"/>
    <property type="match status" value="1"/>
</dbReference>
<feature type="region of interest" description="Disordered" evidence="4">
    <location>
        <begin position="267"/>
        <end position="286"/>
    </location>
</feature>
<proteinExistence type="predicted"/>
<dbReference type="Pfam" id="PF22770">
    <property type="entry name" value="POP1_C"/>
    <property type="match status" value="1"/>
</dbReference>
<feature type="domain" description="POP1 C-terminal" evidence="7">
    <location>
        <begin position="733"/>
        <end position="793"/>
    </location>
</feature>
<dbReference type="InterPro" id="IPR039182">
    <property type="entry name" value="Pop1"/>
</dbReference>
<feature type="region of interest" description="Disordered" evidence="4">
    <location>
        <begin position="617"/>
        <end position="638"/>
    </location>
</feature>
<dbReference type="EMBL" id="SOZI01000041">
    <property type="protein sequence ID" value="TNY21581.1"/>
    <property type="molecule type" value="Genomic_DNA"/>
</dbReference>
<dbReference type="STRING" id="5288.A0A5C5G0S1"/>
<comment type="caution">
    <text evidence="8">The sequence shown here is derived from an EMBL/GenBank/DDBJ whole genome shotgun (WGS) entry which is preliminary data.</text>
</comment>
<dbReference type="GO" id="GO:0000172">
    <property type="term" value="C:ribonuclease MRP complex"/>
    <property type="evidence" value="ECO:0007669"/>
    <property type="project" value="InterPro"/>
</dbReference>
<sequence length="795" mass="87859">MPPKRPTDAAPTGAQLKRQRMRDQRNISVQAHEGKKGGSAGSGNTGLPAVLEVEKFAQARVFEISAMKRAMKAAKEAGTQRAFQSLPRHLRRRAASHNIRRLPSRLRERARGEVPKDAAKPKRVTRKMLGRHRTRPGLKAEMFRKRQQHKLWLETHVWHAKRMHMTEVWGHRLAEKPTAKAFRASYRASQHGALVHDASYFQYFELVGPIDDLERVLEVVCDPAAPLPTSKRFSTGSREYTTKLYDASQVYPHGLLGPATFVWQPLSPTSDAPTASTSSSPPAPPTRTLLVRVHPAVARSAALSVDHVVRKLRLGLTVGIRRYEGEFLTFEVTGRRATEVVKAVLKPVKGTEALTKEAWRKLDHAAGPAGVPAGMVLGLEVYDPRLSFPPKLDKQSSLPDPANPLVPSADVAAVPSFWDRAHRASIHTPRYKKRDLDARRSHNLIPGTRLDPMAQDDRIPVLLSQRTLGPAGADSTLHGWTLTVPSGWGMPFFASLVYSTPRVGGLRERSQQFYEAGAARFPEDFVGTPGFEEHEARREVDEKGYWERRPPAKRPSYGKLGTRWPWRMEMGEVLELAYRRGTKLAETEAATEAGERKGKGKPFIVASTVAKAVLAQVRDKGRTTDTMEDDPPATPRARAKQLEQRLAADWAALSSASTSAPGSDSLLRHAMVRVEVTPCLRGVPEDLGLVYEVDEEVAKEVKAKMDRAKAGGEPRATGEYEGAEDLCDPPSPDQVIGRITTGSFSLSTGRGGGLAVLSLYRLLALSKRGPGLDRLVLFRNRDSETFRAATLRVME</sequence>
<evidence type="ECO:0000259" key="6">
    <source>
        <dbReference type="Pfam" id="PF08170"/>
    </source>
</evidence>
<organism evidence="8 9">
    <name type="scientific">Rhodotorula diobovata</name>
    <dbReference type="NCBI Taxonomy" id="5288"/>
    <lineage>
        <taxon>Eukaryota</taxon>
        <taxon>Fungi</taxon>
        <taxon>Dikarya</taxon>
        <taxon>Basidiomycota</taxon>
        <taxon>Pucciniomycotina</taxon>
        <taxon>Microbotryomycetes</taxon>
        <taxon>Sporidiobolales</taxon>
        <taxon>Sporidiobolaceae</taxon>
        <taxon>Rhodotorula</taxon>
    </lineage>
</organism>
<keyword evidence="9" id="KW-1185">Reference proteome</keyword>
<dbReference type="Pfam" id="PF06978">
    <property type="entry name" value="POP1_N"/>
    <property type="match status" value="2"/>
</dbReference>
<dbReference type="PANTHER" id="PTHR22731:SF3">
    <property type="entry name" value="RIBONUCLEASES P_MRP PROTEIN SUBUNIT POP1"/>
    <property type="match status" value="1"/>
</dbReference>
<evidence type="ECO:0000259" key="7">
    <source>
        <dbReference type="Pfam" id="PF22770"/>
    </source>
</evidence>
<dbReference type="InterPro" id="IPR009723">
    <property type="entry name" value="Pop1_N"/>
</dbReference>
<evidence type="ECO:0000313" key="9">
    <source>
        <dbReference type="Proteomes" id="UP000311382"/>
    </source>
</evidence>
<feature type="compositionally biased region" description="Basic and acidic residues" evidence="4">
    <location>
        <begin position="709"/>
        <end position="718"/>
    </location>
</feature>
<feature type="compositionally biased region" description="Low complexity" evidence="4">
    <location>
        <begin position="267"/>
        <end position="280"/>
    </location>
</feature>
<comment type="subcellular location">
    <subcellularLocation>
        <location evidence="1">Nucleus</location>
    </subcellularLocation>
</comment>
<evidence type="ECO:0000256" key="2">
    <source>
        <dbReference type="ARBA" id="ARBA00022694"/>
    </source>
</evidence>
<dbReference type="GO" id="GO:0005655">
    <property type="term" value="C:nucleolar ribonuclease P complex"/>
    <property type="evidence" value="ECO:0007669"/>
    <property type="project" value="InterPro"/>
</dbReference>
<evidence type="ECO:0000259" key="5">
    <source>
        <dbReference type="Pfam" id="PF06978"/>
    </source>
</evidence>
<feature type="region of interest" description="Disordered" evidence="4">
    <location>
        <begin position="709"/>
        <end position="730"/>
    </location>
</feature>
<dbReference type="InterPro" id="IPR012590">
    <property type="entry name" value="POPLD_dom"/>
</dbReference>
<feature type="domain" description="Pop1 N-terminal" evidence="5">
    <location>
        <begin position="139"/>
        <end position="208"/>
    </location>
</feature>
<dbReference type="Proteomes" id="UP000311382">
    <property type="component" value="Unassembled WGS sequence"/>
</dbReference>
<accession>A0A5C5G0S1</accession>
<evidence type="ECO:0000256" key="3">
    <source>
        <dbReference type="ARBA" id="ARBA00023242"/>
    </source>
</evidence>
<evidence type="ECO:0000256" key="1">
    <source>
        <dbReference type="ARBA" id="ARBA00004123"/>
    </source>
</evidence>
<reference evidence="8 9" key="1">
    <citation type="submission" date="2019-03" db="EMBL/GenBank/DDBJ databases">
        <title>Rhodosporidium diobovatum UCD-FST 08-225 genome sequencing, assembly, and annotation.</title>
        <authorList>
            <person name="Fakankun I.U."/>
            <person name="Fristensky B."/>
            <person name="Levin D.B."/>
        </authorList>
    </citation>
    <scope>NUCLEOTIDE SEQUENCE [LARGE SCALE GENOMIC DNA]</scope>
    <source>
        <strain evidence="8 9">UCD-FST 08-225</strain>
    </source>
</reference>
<dbReference type="InterPro" id="IPR055079">
    <property type="entry name" value="POP1_C"/>
</dbReference>
<protein>
    <submittedName>
        <fullName evidence="8">Ribonuclease P/MRP protein subunit</fullName>
    </submittedName>
</protein>
<keyword evidence="3" id="KW-0539">Nucleus</keyword>
<dbReference type="OrthoDB" id="442863at2759"/>
<feature type="region of interest" description="Disordered" evidence="4">
    <location>
        <begin position="1"/>
        <end position="46"/>
    </location>
</feature>
<evidence type="ECO:0000313" key="8">
    <source>
        <dbReference type="EMBL" id="TNY21581.1"/>
    </source>
</evidence>
<feature type="domain" description="Pop1 N-terminal" evidence="5">
    <location>
        <begin position="56"/>
        <end position="135"/>
    </location>
</feature>
<keyword evidence="2" id="KW-0819">tRNA processing</keyword>
<feature type="domain" description="POPLD" evidence="6">
    <location>
        <begin position="479"/>
        <end position="568"/>
    </location>
</feature>
<gene>
    <name evidence="8" type="ORF">DMC30DRAFT_375676</name>
</gene>
<evidence type="ECO:0000256" key="4">
    <source>
        <dbReference type="SAM" id="MobiDB-lite"/>
    </source>
</evidence>